<dbReference type="GeneID" id="28961735"/>
<dbReference type="EMBL" id="DS231713">
    <property type="protein sequence ID" value="KNB14045.1"/>
    <property type="molecule type" value="Genomic_DNA"/>
</dbReference>
<feature type="region of interest" description="Disordered" evidence="1">
    <location>
        <begin position="1"/>
        <end position="40"/>
    </location>
</feature>
<dbReference type="RefSeq" id="XP_018252090.1">
    <property type="nucleotide sequence ID" value="XM_018401360.1"/>
</dbReference>
<dbReference type="VEuPathDB" id="FungiDB:FOXG_21029"/>
<name>A0A0J9VTT8_FUSO4</name>
<reference evidence="2" key="1">
    <citation type="submission" date="2007-04" db="EMBL/GenBank/DDBJ databases">
        <authorList>
            <consortium name="The Broad Institute Genome Sequencing Platform"/>
            <person name="Birren B."/>
            <person name="Lander E."/>
            <person name="Galagan J."/>
            <person name="Nusbaum C."/>
            <person name="Devon K."/>
            <person name="Ma L.-J."/>
            <person name="Jaffe D."/>
            <person name="Butler J."/>
            <person name="Alvarez P."/>
            <person name="Gnerre S."/>
            <person name="Grabherr M."/>
            <person name="Kleber M."/>
            <person name="Mauceli E."/>
            <person name="Brockman W."/>
            <person name="MacCallum I.A."/>
            <person name="Young S."/>
            <person name="LaButti K."/>
            <person name="DeCaprio D."/>
            <person name="Crawford M."/>
            <person name="Koehrsen M."/>
            <person name="Engels R."/>
            <person name="Montgomery P."/>
            <person name="Pearson M."/>
            <person name="Howarth C."/>
            <person name="Larson L."/>
            <person name="White J."/>
            <person name="O'Leary S."/>
            <person name="Kodira C."/>
            <person name="Zeng Q."/>
            <person name="Yandava C."/>
            <person name="Alvarado L."/>
            <person name="Kistler C."/>
            <person name="Shim W.-B."/>
            <person name="Kang S."/>
            <person name="Woloshuk C."/>
        </authorList>
    </citation>
    <scope>NUCLEOTIDE SEQUENCE</scope>
    <source>
        <strain evidence="2">4287</strain>
    </source>
</reference>
<sequence length="131" mass="14569">MPSSAPVLLRQGSRGAEFQQSSAREPDHRVSEGRQESPLRRPLSACNVALHVRARGQLSRSVQSFGSVADRLSQPFCKHQSPIFTKRDPHAEAIGNGVYERVKRETQSRQVIREERLDAGAVYEAEVGGIY</sequence>
<gene>
    <name evidence="2" type="ORF">FOXG_21029</name>
</gene>
<evidence type="ECO:0000313" key="3">
    <source>
        <dbReference type="Proteomes" id="UP000009097"/>
    </source>
</evidence>
<evidence type="ECO:0000313" key="2">
    <source>
        <dbReference type="EMBL" id="KNB14045.1"/>
    </source>
</evidence>
<evidence type="ECO:0000256" key="1">
    <source>
        <dbReference type="SAM" id="MobiDB-lite"/>
    </source>
</evidence>
<feature type="compositionally biased region" description="Basic and acidic residues" evidence="1">
    <location>
        <begin position="24"/>
        <end position="39"/>
    </location>
</feature>
<protein>
    <submittedName>
        <fullName evidence="2">Uncharacterized protein</fullName>
    </submittedName>
</protein>
<dbReference type="Proteomes" id="UP000009097">
    <property type="component" value="Unassembled WGS sequence"/>
</dbReference>
<reference evidence="2" key="2">
    <citation type="journal article" date="2010" name="Nature">
        <title>Comparative genomics reveals mobile pathogenicity chromosomes in Fusarium.</title>
        <authorList>
            <person name="Ma L.J."/>
            <person name="van der Does H.C."/>
            <person name="Borkovich K.A."/>
            <person name="Coleman J.J."/>
            <person name="Daboussi M.J."/>
            <person name="Di Pietro A."/>
            <person name="Dufresne M."/>
            <person name="Freitag M."/>
            <person name="Grabherr M."/>
            <person name="Henrissat B."/>
            <person name="Houterman P.M."/>
            <person name="Kang S."/>
            <person name="Shim W.B."/>
            <person name="Woloshuk C."/>
            <person name="Xie X."/>
            <person name="Xu J.R."/>
            <person name="Antoniw J."/>
            <person name="Baker S.E."/>
            <person name="Bluhm B.H."/>
            <person name="Breakspear A."/>
            <person name="Brown D.W."/>
            <person name="Butchko R.A."/>
            <person name="Chapman S."/>
            <person name="Coulson R."/>
            <person name="Coutinho P.M."/>
            <person name="Danchin E.G."/>
            <person name="Diener A."/>
            <person name="Gale L.R."/>
            <person name="Gardiner D.M."/>
            <person name="Goff S."/>
            <person name="Hammond-Kosack K.E."/>
            <person name="Hilburn K."/>
            <person name="Hua-Van A."/>
            <person name="Jonkers W."/>
            <person name="Kazan K."/>
            <person name="Kodira C.D."/>
            <person name="Koehrsen M."/>
            <person name="Kumar L."/>
            <person name="Lee Y.H."/>
            <person name="Li L."/>
            <person name="Manners J.M."/>
            <person name="Miranda-Saavedra D."/>
            <person name="Mukherjee M."/>
            <person name="Park G."/>
            <person name="Park J."/>
            <person name="Park S.Y."/>
            <person name="Proctor R.H."/>
            <person name="Regev A."/>
            <person name="Ruiz-Roldan M.C."/>
            <person name="Sain D."/>
            <person name="Sakthikumar S."/>
            <person name="Sykes S."/>
            <person name="Schwartz D.C."/>
            <person name="Turgeon B.G."/>
            <person name="Wapinski I."/>
            <person name="Yoder O."/>
            <person name="Young S."/>
            <person name="Zeng Q."/>
            <person name="Zhou S."/>
            <person name="Galagan J."/>
            <person name="Cuomo C.A."/>
            <person name="Kistler H.C."/>
            <person name="Rep M."/>
        </authorList>
    </citation>
    <scope>NUCLEOTIDE SEQUENCE [LARGE SCALE GENOMIC DNA]</scope>
    <source>
        <strain evidence="2">4287</strain>
    </source>
</reference>
<dbReference type="AlphaFoldDB" id="A0A0J9VTT8"/>
<accession>A0A0J9VTT8</accession>
<dbReference type="KEGG" id="fox:FOXG_21029"/>
<organism evidence="2 3">
    <name type="scientific">Fusarium oxysporum f. sp. lycopersici (strain 4287 / CBS 123668 / FGSC 9935 / NRRL 34936)</name>
    <name type="common">Fusarium vascular wilt of tomato</name>
    <dbReference type="NCBI Taxonomy" id="426428"/>
    <lineage>
        <taxon>Eukaryota</taxon>
        <taxon>Fungi</taxon>
        <taxon>Dikarya</taxon>
        <taxon>Ascomycota</taxon>
        <taxon>Pezizomycotina</taxon>
        <taxon>Sordariomycetes</taxon>
        <taxon>Hypocreomycetidae</taxon>
        <taxon>Hypocreales</taxon>
        <taxon>Nectriaceae</taxon>
        <taxon>Fusarium</taxon>
        <taxon>Fusarium oxysporum species complex</taxon>
    </lineage>
</organism>
<proteinExistence type="predicted"/>